<accession>A0A9J7CG27</accession>
<gene>
    <name evidence="1" type="primary">putative G</name>
</gene>
<name>A0A9J7CG27_9RHAB</name>
<dbReference type="EMBL" id="OX411436">
    <property type="protein sequence ID" value="CAI5930337.1"/>
    <property type="molecule type" value="Genomic_DNA"/>
</dbReference>
<evidence type="ECO:0000313" key="1">
    <source>
        <dbReference type="EMBL" id="CAI6378985.1"/>
    </source>
</evidence>
<sequence>MGNQILHYSLFIILTSLGFLSNAEVPPLYTCHGSGINSNEIPPFCHSLCHVDWTLSHQQHLEIFNKIAYVDIKMGICTAKREKWVFSESYLWTKTHTMESSVDITPNIDKCKELWSEKCPGGGCHLSSKKPEESYSYGSDTYVTNDHYQITEYTAASIALDQGERVLIFDHFRAKVADGFHFDAENNRYYMWDHTEKSRTDCPYSGNVFTLGYKNDTDSSYWVPDLGIILKAPFPSFIDRHCGDKIGALRPIFISSNGILFANAKEGDSPKPNRIVSLSGSYSDNEKLIVNSFNNIEMMKDRQTCLSRCMLSNKDGLHVTGIGAIATEGSTSYVCPKVISCTLDLKPLVCKIPFMLKLRCMQHQFWWDPSKSYVKDDQSCQVIANSMPKIPMRAGIVTLNGSGIYFNYPKSVESLHPDIFQRNHIGEFLYETSEVKVRDNIKIDSSIEVDTINSSNYTVEHSGWTNILGNSVTWVSDKINSFTGWLGDEIKMLFIVVIVIVSGFAGYKIMKRDPSLSAIIPQVIYSPVPSQGSNQGDIYPKRIFREIPSNGVRI</sequence>
<dbReference type="EMBL" id="OX411436">
    <property type="protein sequence ID" value="CAI6378985.1"/>
    <property type="molecule type" value="Viral_cRNA"/>
</dbReference>
<protein>
    <submittedName>
        <fullName evidence="1">Glycoprotein</fullName>
    </submittedName>
</protein>
<keyword evidence="2" id="KW-1185">Reference proteome</keyword>
<evidence type="ECO:0000313" key="2">
    <source>
        <dbReference type="Proteomes" id="UP001161560"/>
    </source>
</evidence>
<proteinExistence type="predicted"/>
<organism evidence="1 2">
    <name type="scientific">Cytorhabdovirus sp. 'tiliae'</name>
    <dbReference type="NCBI Taxonomy" id="3004219"/>
    <lineage>
        <taxon>Viruses</taxon>
        <taxon>Riboviria</taxon>
        <taxon>Orthornavirae</taxon>
        <taxon>Negarnaviricota</taxon>
        <taxon>Haploviricotina</taxon>
        <taxon>Monjiviricetes</taxon>
        <taxon>Mononegavirales</taxon>
        <taxon>Rhabdoviridae</taxon>
        <taxon>Betarhabdovirinae</taxon>
    </lineage>
</organism>
<dbReference type="Proteomes" id="UP001161560">
    <property type="component" value="Segment"/>
</dbReference>
<reference evidence="1" key="1">
    <citation type="submission" date="2023-01" db="EMBL/GenBank/DDBJ databases">
        <authorList>
            <person name="Kopke K."/>
        </authorList>
    </citation>
    <scope>NUCLEOTIDE SEQUENCE</scope>
    <source>
        <strain evidence="1">E54634</strain>
    </source>
</reference>